<accession>A0A0C1RM83</accession>
<dbReference type="PROSITE" id="PS52029">
    <property type="entry name" value="LD_TPASE"/>
    <property type="match status" value="1"/>
</dbReference>
<keyword evidence="4 6" id="KW-0573">Peptidoglycan synthesis</keyword>
<gene>
    <name evidence="9" type="ORF">DA73_0206560</name>
</gene>
<feature type="active site" description="Nucleophile" evidence="6">
    <location>
        <position position="205"/>
    </location>
</feature>
<dbReference type="EMBL" id="JHEG02000019">
    <property type="protein sequence ID" value="KIE13075.1"/>
    <property type="molecule type" value="Genomic_DNA"/>
</dbReference>
<feature type="domain" description="L,D-TPase catalytic" evidence="8">
    <location>
        <begin position="87"/>
        <end position="229"/>
    </location>
</feature>
<dbReference type="PANTHER" id="PTHR36699">
    <property type="entry name" value="LD-TRANSPEPTIDASE"/>
    <property type="match status" value="1"/>
</dbReference>
<name>A0A0C1RM83_9CYAN</name>
<dbReference type="InterPro" id="IPR038063">
    <property type="entry name" value="Transpep_catalytic_dom"/>
</dbReference>
<dbReference type="UniPathway" id="UPA00219"/>
<dbReference type="GO" id="GO:0016740">
    <property type="term" value="F:transferase activity"/>
    <property type="evidence" value="ECO:0007669"/>
    <property type="project" value="UniProtKB-KW"/>
</dbReference>
<reference evidence="9" key="1">
    <citation type="journal article" date="2015" name="Genome Announc.">
        <title>Draft Genome Sequence of Tolypothrix boutellei Strain VB521301.</title>
        <authorList>
            <person name="Chandrababunaidu M.M."/>
            <person name="Singh D."/>
            <person name="Sen D."/>
            <person name="Bhan S."/>
            <person name="Das S."/>
            <person name="Gupta A."/>
            <person name="Adhikary S.P."/>
            <person name="Tripathy S."/>
        </authorList>
    </citation>
    <scope>NUCLEOTIDE SEQUENCE</scope>
    <source>
        <strain evidence="9">VB521301</strain>
    </source>
</reference>
<evidence type="ECO:0000256" key="6">
    <source>
        <dbReference type="PROSITE-ProRule" id="PRU01373"/>
    </source>
</evidence>
<evidence type="ECO:0000259" key="8">
    <source>
        <dbReference type="PROSITE" id="PS52029"/>
    </source>
</evidence>
<dbReference type="PANTHER" id="PTHR36699:SF1">
    <property type="entry name" value="L,D-TRANSPEPTIDASE YAFK-RELATED"/>
    <property type="match status" value="1"/>
</dbReference>
<evidence type="ECO:0000313" key="9">
    <source>
        <dbReference type="EMBL" id="KIE13075.1"/>
    </source>
</evidence>
<feature type="active site" description="Proton donor/acceptor" evidence="6">
    <location>
        <position position="185"/>
    </location>
</feature>
<evidence type="ECO:0000256" key="5">
    <source>
        <dbReference type="ARBA" id="ARBA00023316"/>
    </source>
</evidence>
<dbReference type="AlphaFoldDB" id="A0A0C1RM83"/>
<evidence type="ECO:0000256" key="4">
    <source>
        <dbReference type="ARBA" id="ARBA00022984"/>
    </source>
</evidence>
<keyword evidence="2" id="KW-0808">Transferase</keyword>
<proteinExistence type="predicted"/>
<evidence type="ECO:0000256" key="1">
    <source>
        <dbReference type="ARBA" id="ARBA00004752"/>
    </source>
</evidence>
<evidence type="ECO:0000256" key="7">
    <source>
        <dbReference type="SAM" id="Phobius"/>
    </source>
</evidence>
<keyword evidence="7" id="KW-0812">Transmembrane</keyword>
<keyword evidence="5 6" id="KW-0961">Cell wall biogenesis/degradation</keyword>
<dbReference type="Pfam" id="PF03734">
    <property type="entry name" value="YkuD"/>
    <property type="match status" value="1"/>
</dbReference>
<sequence>MLWKSFSKNHQRSLLGIALLGVGFSTLYLLLARQGFIMPFTEIPEVLCLTGCLSQQVLHTPPTGKEFLNYNQPLSQLINSTNVKDKTSILIEKSKHRLTIYYEQKPLKSYPVVFGGNPTGDKLQQGDNRTPEGVLRIKDLYPHPQWSKFLWLDYPNPQSWRKHFQAKTQGKIAWSQPIGGEVGIHGVPQGGDNTIDDRTNWTLGCPSLKNKDVEELYQVVQKGTLVEIVP</sequence>
<protein>
    <submittedName>
        <fullName evidence="9">ErfK/YbiS/YcfS/YnhG family protein</fullName>
    </submittedName>
</protein>
<dbReference type="InterPro" id="IPR005490">
    <property type="entry name" value="LD_TPept_cat_dom"/>
</dbReference>
<comment type="caution">
    <text evidence="9">The sequence shown here is derived from an EMBL/GenBank/DDBJ whole genome shotgun (WGS) entry which is preliminary data.</text>
</comment>
<keyword evidence="7" id="KW-1133">Transmembrane helix</keyword>
<evidence type="ECO:0000256" key="2">
    <source>
        <dbReference type="ARBA" id="ARBA00022679"/>
    </source>
</evidence>
<keyword evidence="3 6" id="KW-0133">Cell shape</keyword>
<dbReference type="Gene3D" id="2.40.440.10">
    <property type="entry name" value="L,D-transpeptidase catalytic domain-like"/>
    <property type="match status" value="1"/>
</dbReference>
<feature type="transmembrane region" description="Helical" evidence="7">
    <location>
        <begin position="12"/>
        <end position="31"/>
    </location>
</feature>
<dbReference type="GO" id="GO:0009252">
    <property type="term" value="P:peptidoglycan biosynthetic process"/>
    <property type="evidence" value="ECO:0007669"/>
    <property type="project" value="UniProtKB-UniPathway"/>
</dbReference>
<organism evidence="9">
    <name type="scientific">Tolypothrix bouteillei VB521301</name>
    <dbReference type="NCBI Taxonomy" id="1479485"/>
    <lineage>
        <taxon>Bacteria</taxon>
        <taxon>Bacillati</taxon>
        <taxon>Cyanobacteriota</taxon>
        <taxon>Cyanophyceae</taxon>
        <taxon>Nostocales</taxon>
        <taxon>Tolypothrichaceae</taxon>
        <taxon>Tolypothrix</taxon>
    </lineage>
</organism>
<evidence type="ECO:0000256" key="3">
    <source>
        <dbReference type="ARBA" id="ARBA00022960"/>
    </source>
</evidence>
<dbReference type="CDD" id="cd16913">
    <property type="entry name" value="YkuD_like"/>
    <property type="match status" value="1"/>
</dbReference>
<dbReference type="SUPFAM" id="SSF141523">
    <property type="entry name" value="L,D-transpeptidase catalytic domain-like"/>
    <property type="match status" value="1"/>
</dbReference>
<keyword evidence="7" id="KW-0472">Membrane</keyword>
<dbReference type="STRING" id="1479485.DA73_0206560"/>
<dbReference type="GO" id="GO:0071555">
    <property type="term" value="P:cell wall organization"/>
    <property type="evidence" value="ECO:0007669"/>
    <property type="project" value="UniProtKB-UniRule"/>
</dbReference>
<comment type="pathway">
    <text evidence="1 6">Cell wall biogenesis; peptidoglycan biosynthesis.</text>
</comment>
<dbReference type="GO" id="GO:0008360">
    <property type="term" value="P:regulation of cell shape"/>
    <property type="evidence" value="ECO:0007669"/>
    <property type="project" value="UniProtKB-UniRule"/>
</dbReference>